<keyword evidence="6" id="KW-0614">Plasmid</keyword>
<name>A0A060IFL5_RHIET</name>
<keyword evidence="1" id="KW-0805">Transcription regulation</keyword>
<dbReference type="InterPro" id="IPR051011">
    <property type="entry name" value="Metal_resp_trans_reg"/>
</dbReference>
<dbReference type="InterPro" id="IPR036390">
    <property type="entry name" value="WH_DNA-bd_sf"/>
</dbReference>
<dbReference type="InterPro" id="IPR001845">
    <property type="entry name" value="HTH_ArsR_DNA-bd_dom"/>
</dbReference>
<dbReference type="PANTHER" id="PTHR43132">
    <property type="entry name" value="ARSENICAL RESISTANCE OPERON REPRESSOR ARSR-RELATED"/>
    <property type="match status" value="1"/>
</dbReference>
<dbReference type="GO" id="GO:0003677">
    <property type="term" value="F:DNA binding"/>
    <property type="evidence" value="ECO:0007669"/>
    <property type="project" value="UniProtKB-KW"/>
</dbReference>
<dbReference type="AlphaFoldDB" id="A0A060IFL5"/>
<evidence type="ECO:0000256" key="3">
    <source>
        <dbReference type="ARBA" id="ARBA00023163"/>
    </source>
</evidence>
<dbReference type="NCBIfam" id="NF033788">
    <property type="entry name" value="HTH_metalloreg"/>
    <property type="match status" value="1"/>
</dbReference>
<evidence type="ECO:0000313" key="7">
    <source>
        <dbReference type="Proteomes" id="UP000027180"/>
    </source>
</evidence>
<dbReference type="GO" id="GO:0003700">
    <property type="term" value="F:DNA-binding transcription factor activity"/>
    <property type="evidence" value="ECO:0007669"/>
    <property type="project" value="InterPro"/>
</dbReference>
<keyword evidence="2" id="KW-0238">DNA-binding</keyword>
<dbReference type="Gene3D" id="1.10.10.10">
    <property type="entry name" value="Winged helix-like DNA-binding domain superfamily/Winged helix DNA-binding domain"/>
    <property type="match status" value="1"/>
</dbReference>
<proteinExistence type="predicted"/>
<evidence type="ECO:0000256" key="1">
    <source>
        <dbReference type="ARBA" id="ARBA00023015"/>
    </source>
</evidence>
<dbReference type="EMBL" id="CP006990">
    <property type="protein sequence ID" value="AIC30785.1"/>
    <property type="molecule type" value="Genomic_DNA"/>
</dbReference>
<dbReference type="PRINTS" id="PR00778">
    <property type="entry name" value="HTHARSR"/>
</dbReference>
<dbReference type="PANTHER" id="PTHR43132:SF2">
    <property type="entry name" value="ARSENICAL RESISTANCE OPERON REPRESSOR ARSR-RELATED"/>
    <property type="match status" value="1"/>
</dbReference>
<dbReference type="PROSITE" id="PS50987">
    <property type="entry name" value="HTH_ARSR_2"/>
    <property type="match status" value="1"/>
</dbReference>
<dbReference type="InterPro" id="IPR011991">
    <property type="entry name" value="ArsR-like_HTH"/>
</dbReference>
<dbReference type="SUPFAM" id="SSF46785">
    <property type="entry name" value="Winged helix' DNA-binding domain"/>
    <property type="match status" value="1"/>
</dbReference>
<dbReference type="InterPro" id="IPR036388">
    <property type="entry name" value="WH-like_DNA-bd_sf"/>
</dbReference>
<protein>
    <submittedName>
        <fullName evidence="6">Transcriptional regulator nodulation protein NolR</fullName>
    </submittedName>
</protein>
<accession>A0A060IFL5</accession>
<sequence length="130" mass="14243">MPGFDSIRRSRLNNRSSATPSPETNAFDTEATFLSAIGNAKRLHILHLLTEGEVSVTVLADEVGLSQSSTSQHLAILREHGLVQTRRVAQTIYYSLQSGAARTMLDTLADIFGSRRRAPGERLRAGHLTK</sequence>
<dbReference type="OrthoDB" id="194599at2"/>
<dbReference type="HOGENOM" id="CLU_097806_6_4_5"/>
<feature type="domain" description="HTH arsR-type" evidence="5">
    <location>
        <begin position="22"/>
        <end position="116"/>
    </location>
</feature>
<evidence type="ECO:0000259" key="5">
    <source>
        <dbReference type="PROSITE" id="PS50987"/>
    </source>
</evidence>
<keyword evidence="3" id="KW-0804">Transcription</keyword>
<dbReference type="SMART" id="SM00418">
    <property type="entry name" value="HTH_ARSR"/>
    <property type="match status" value="1"/>
</dbReference>
<evidence type="ECO:0000256" key="2">
    <source>
        <dbReference type="ARBA" id="ARBA00023125"/>
    </source>
</evidence>
<evidence type="ECO:0000313" key="6">
    <source>
        <dbReference type="EMBL" id="AIC30785.1"/>
    </source>
</evidence>
<feature type="region of interest" description="Disordered" evidence="4">
    <location>
        <begin position="1"/>
        <end position="25"/>
    </location>
</feature>
<gene>
    <name evidence="6" type="primary">nolR</name>
    <name evidence="6" type="ORF">IE4771_PD00230</name>
</gene>
<organism evidence="6 7">
    <name type="scientific">Rhizobium etli bv. mimosae str. IE4771</name>
    <dbReference type="NCBI Taxonomy" id="1432050"/>
    <lineage>
        <taxon>Bacteria</taxon>
        <taxon>Pseudomonadati</taxon>
        <taxon>Pseudomonadota</taxon>
        <taxon>Alphaproteobacteria</taxon>
        <taxon>Hyphomicrobiales</taxon>
        <taxon>Rhizobiaceae</taxon>
        <taxon>Rhizobium/Agrobacterium group</taxon>
        <taxon>Rhizobium</taxon>
    </lineage>
</organism>
<dbReference type="CDD" id="cd00090">
    <property type="entry name" value="HTH_ARSR"/>
    <property type="match status" value="1"/>
</dbReference>
<geneLocation type="plasmid" evidence="6 7">
    <name>pRetIE4771d</name>
</geneLocation>
<dbReference type="KEGG" id="rei:IE4771_PD00230"/>
<reference evidence="6 7" key="1">
    <citation type="submission" date="2013-12" db="EMBL/GenBank/DDBJ databases">
        <title>Complete genome sequence of Rhizobium etli bv. mimosae IE4771.</title>
        <authorList>
            <person name="Bustos P."/>
            <person name="Santamaria R.I."/>
            <person name="Lozano L."/>
            <person name="Ormeno-Orrillo E."/>
            <person name="Rogel M.A."/>
            <person name="Romero D."/>
            <person name="Cevallos M.A."/>
            <person name="Martinez-Romero E."/>
            <person name="Gonzalez V."/>
        </authorList>
    </citation>
    <scope>NUCLEOTIDE SEQUENCE [LARGE SCALE GENOMIC DNA]</scope>
    <source>
        <strain evidence="6 7">IE4771</strain>
        <plasmid evidence="7">Plasmid pRetIE4771d</plasmid>
    </source>
</reference>
<evidence type="ECO:0000256" key="4">
    <source>
        <dbReference type="SAM" id="MobiDB-lite"/>
    </source>
</evidence>
<dbReference type="Proteomes" id="UP000027180">
    <property type="component" value="Plasmid pRetIE4771d"/>
</dbReference>
<dbReference type="Pfam" id="PF01022">
    <property type="entry name" value="HTH_5"/>
    <property type="match status" value="1"/>
</dbReference>